<dbReference type="Proteomes" id="UP001501455">
    <property type="component" value="Unassembled WGS sequence"/>
</dbReference>
<accession>A0ABP6U0E7</accession>
<gene>
    <name evidence="2" type="ORF">GCM10019016_080190</name>
</gene>
<keyword evidence="1" id="KW-0812">Transmembrane</keyword>
<keyword evidence="1" id="KW-0472">Membrane</keyword>
<evidence type="ECO:0000313" key="3">
    <source>
        <dbReference type="Proteomes" id="UP001501455"/>
    </source>
</evidence>
<protein>
    <submittedName>
        <fullName evidence="2">Uncharacterized protein</fullName>
    </submittedName>
</protein>
<keyword evidence="1" id="KW-1133">Transmembrane helix</keyword>
<evidence type="ECO:0000256" key="1">
    <source>
        <dbReference type="SAM" id="Phobius"/>
    </source>
</evidence>
<sequence>MTFGQDELPGEFADLEGGEVGVGLIDGFGVCLALGVIARQMPAMEGF</sequence>
<reference evidence="3" key="1">
    <citation type="journal article" date="2019" name="Int. J. Syst. Evol. Microbiol.">
        <title>The Global Catalogue of Microorganisms (GCM) 10K type strain sequencing project: providing services to taxonomists for standard genome sequencing and annotation.</title>
        <authorList>
            <consortium name="The Broad Institute Genomics Platform"/>
            <consortium name="The Broad Institute Genome Sequencing Center for Infectious Disease"/>
            <person name="Wu L."/>
            <person name="Ma J."/>
        </authorList>
    </citation>
    <scope>NUCLEOTIDE SEQUENCE [LARGE SCALE GENOMIC DNA]</scope>
    <source>
        <strain evidence="3">JCM 4816</strain>
    </source>
</reference>
<name>A0ABP6U0E7_9ACTN</name>
<dbReference type="EMBL" id="BAAAXF010000057">
    <property type="protein sequence ID" value="GAA3500912.1"/>
    <property type="molecule type" value="Genomic_DNA"/>
</dbReference>
<proteinExistence type="predicted"/>
<keyword evidence="3" id="KW-1185">Reference proteome</keyword>
<organism evidence="2 3">
    <name type="scientific">Streptomyces prasinosporus</name>
    <dbReference type="NCBI Taxonomy" id="68256"/>
    <lineage>
        <taxon>Bacteria</taxon>
        <taxon>Bacillati</taxon>
        <taxon>Actinomycetota</taxon>
        <taxon>Actinomycetes</taxon>
        <taxon>Kitasatosporales</taxon>
        <taxon>Streptomycetaceae</taxon>
        <taxon>Streptomyces</taxon>
        <taxon>Streptomyces albogriseolus group</taxon>
    </lineage>
</organism>
<feature type="transmembrane region" description="Helical" evidence="1">
    <location>
        <begin position="20"/>
        <end position="38"/>
    </location>
</feature>
<comment type="caution">
    <text evidence="2">The sequence shown here is derived from an EMBL/GenBank/DDBJ whole genome shotgun (WGS) entry which is preliminary data.</text>
</comment>
<evidence type="ECO:0000313" key="2">
    <source>
        <dbReference type="EMBL" id="GAA3500912.1"/>
    </source>
</evidence>
<dbReference type="RefSeq" id="WP_167403944.1">
    <property type="nucleotide sequence ID" value="NZ_BAAAXF010000057.1"/>
</dbReference>